<dbReference type="Proteomes" id="UP001054945">
    <property type="component" value="Unassembled WGS sequence"/>
</dbReference>
<comment type="caution">
    <text evidence="1">The sequence shown here is derived from an EMBL/GenBank/DDBJ whole genome shotgun (WGS) entry which is preliminary data.</text>
</comment>
<proteinExistence type="predicted"/>
<evidence type="ECO:0000313" key="2">
    <source>
        <dbReference type="Proteomes" id="UP001054945"/>
    </source>
</evidence>
<organism evidence="1 2">
    <name type="scientific">Caerostris extrusa</name>
    <name type="common">Bark spider</name>
    <name type="synonym">Caerostris bankana</name>
    <dbReference type="NCBI Taxonomy" id="172846"/>
    <lineage>
        <taxon>Eukaryota</taxon>
        <taxon>Metazoa</taxon>
        <taxon>Ecdysozoa</taxon>
        <taxon>Arthropoda</taxon>
        <taxon>Chelicerata</taxon>
        <taxon>Arachnida</taxon>
        <taxon>Araneae</taxon>
        <taxon>Araneomorphae</taxon>
        <taxon>Entelegynae</taxon>
        <taxon>Araneoidea</taxon>
        <taxon>Araneidae</taxon>
        <taxon>Caerostris</taxon>
    </lineage>
</organism>
<sequence>MPILLHLRDSNCVQNDVIQEINNDYLEVIIEILDESNSSLSSCWKKSQEILDLSQILPLTQLKRCDIIWEQPSQEGYSIEVNGEQLVADKTFCTNALTWTVEFKFHVFCSDNSYMQPVSLYFHRESLRISRYSVNLDRSLRSTFNQPQSLKNRCTE</sequence>
<dbReference type="EMBL" id="BPLR01013152">
    <property type="protein sequence ID" value="GIY59074.1"/>
    <property type="molecule type" value="Genomic_DNA"/>
</dbReference>
<keyword evidence="2" id="KW-1185">Reference proteome</keyword>
<reference evidence="1 2" key="1">
    <citation type="submission" date="2021-06" db="EMBL/GenBank/DDBJ databases">
        <title>Caerostris extrusa draft genome.</title>
        <authorList>
            <person name="Kono N."/>
            <person name="Arakawa K."/>
        </authorList>
    </citation>
    <scope>NUCLEOTIDE SEQUENCE [LARGE SCALE GENOMIC DNA]</scope>
</reference>
<gene>
    <name evidence="1" type="primary">stan_2</name>
    <name evidence="1" type="ORF">CEXT_105921</name>
</gene>
<name>A0AAV4UNE4_CAEEX</name>
<evidence type="ECO:0000313" key="1">
    <source>
        <dbReference type="EMBL" id="GIY59074.1"/>
    </source>
</evidence>
<accession>A0AAV4UNE4</accession>
<dbReference type="AlphaFoldDB" id="A0AAV4UNE4"/>
<protein>
    <submittedName>
        <fullName evidence="1">Protocadherin-like wing polarity protein stan</fullName>
    </submittedName>
</protein>